<dbReference type="CDD" id="cd06661">
    <property type="entry name" value="GGCT_like"/>
    <property type="match status" value="1"/>
</dbReference>
<organism evidence="6 7">
    <name type="scientific">Epicoccum nigrum</name>
    <name type="common">Soil fungus</name>
    <name type="synonym">Epicoccum purpurascens</name>
    <dbReference type="NCBI Taxonomy" id="105696"/>
    <lineage>
        <taxon>Eukaryota</taxon>
        <taxon>Fungi</taxon>
        <taxon>Dikarya</taxon>
        <taxon>Ascomycota</taxon>
        <taxon>Pezizomycotina</taxon>
        <taxon>Dothideomycetes</taxon>
        <taxon>Pleosporomycetidae</taxon>
        <taxon>Pleosporales</taxon>
        <taxon>Pleosporineae</taxon>
        <taxon>Didymellaceae</taxon>
        <taxon>Epicoccum</taxon>
    </lineage>
</organism>
<evidence type="ECO:0000313" key="7">
    <source>
        <dbReference type="Proteomes" id="UP000193240"/>
    </source>
</evidence>
<dbReference type="InterPro" id="IPR017939">
    <property type="entry name" value="G-Glutamylcylcotransferase"/>
</dbReference>
<dbReference type="Proteomes" id="UP000193240">
    <property type="component" value="Unassembled WGS sequence"/>
</dbReference>
<evidence type="ECO:0000259" key="5">
    <source>
        <dbReference type="Pfam" id="PF06094"/>
    </source>
</evidence>
<evidence type="ECO:0000256" key="1">
    <source>
        <dbReference type="ARBA" id="ARBA00012346"/>
    </source>
</evidence>
<evidence type="ECO:0000256" key="2">
    <source>
        <dbReference type="ARBA" id="ARBA00023239"/>
    </source>
</evidence>
<proteinExistence type="predicted"/>
<protein>
    <recommendedName>
        <fullName evidence="1">gamma-glutamylcyclotransferase</fullName>
        <ecNumber evidence="1">4.3.2.9</ecNumber>
    </recommendedName>
</protein>
<feature type="active site" description="Proton acceptor" evidence="3">
    <location>
        <position position="90"/>
    </location>
</feature>
<evidence type="ECO:0000313" key="6">
    <source>
        <dbReference type="EMBL" id="OSS47439.1"/>
    </source>
</evidence>
<name>A0A1Y2LV54_EPING</name>
<dbReference type="PANTHER" id="PTHR12935:SF0">
    <property type="entry name" value="GAMMA-GLUTAMYLCYCLOTRANSFERASE"/>
    <property type="match status" value="1"/>
</dbReference>
<evidence type="ECO:0000256" key="4">
    <source>
        <dbReference type="PIRSR" id="PIRSR617939-2"/>
    </source>
</evidence>
<dbReference type="PANTHER" id="PTHR12935">
    <property type="entry name" value="GAMMA-GLUTAMYLCYCLOTRANSFERASE"/>
    <property type="match status" value="1"/>
</dbReference>
<dbReference type="EC" id="4.3.2.9" evidence="1"/>
<accession>A0A1Y2LV54</accession>
<keyword evidence="2" id="KW-0456">Lyase</keyword>
<dbReference type="Gene3D" id="3.10.490.10">
    <property type="entry name" value="Gamma-glutamyl cyclotransferase-like"/>
    <property type="match status" value="1"/>
</dbReference>
<dbReference type="InterPro" id="IPR013024">
    <property type="entry name" value="GGCT-like"/>
</dbReference>
<dbReference type="EMBL" id="KZ107848">
    <property type="protein sequence ID" value="OSS47439.1"/>
    <property type="molecule type" value="Genomic_DNA"/>
</dbReference>
<dbReference type="SUPFAM" id="SSF110857">
    <property type="entry name" value="Gamma-glutamyl cyclotransferase-like"/>
    <property type="match status" value="1"/>
</dbReference>
<dbReference type="STRING" id="105696.A0A1Y2LV54"/>
<keyword evidence="7" id="KW-1185">Reference proteome</keyword>
<sequence>MGSHSQAPLNPPTTYFGYGSNLWQHQMATRCPTSTYLGIARLPHHTWQINTRGYANVVSAPPSSPNYTDRVYGLVYGLLPPDEQQLDRNEGVPLAYTKEWIKCDFWPAGVGEKVDTGTQPRETREMLVYVDRKRTTPDVPREEYVYRMNQGIRDALALGVPEEYVRDVMRKFIPEGDEEQEREIGEFAKTQAARFKDESGIFE</sequence>
<reference evidence="6 7" key="1">
    <citation type="journal article" date="2017" name="Genome Announc.">
        <title>Genome sequence of the saprophytic ascomycete Epicoccum nigrum ICMP 19927 strain isolated from New Zealand.</title>
        <authorList>
            <person name="Fokin M."/>
            <person name="Fleetwood D."/>
            <person name="Weir B.S."/>
            <person name="Villas-Boas S.G."/>
        </authorList>
    </citation>
    <scope>NUCLEOTIDE SEQUENCE [LARGE SCALE GENOMIC DNA]</scope>
    <source>
        <strain evidence="6 7">ICMP 19927</strain>
    </source>
</reference>
<evidence type="ECO:0000256" key="3">
    <source>
        <dbReference type="PIRSR" id="PIRSR617939-1"/>
    </source>
</evidence>
<dbReference type="Pfam" id="PF06094">
    <property type="entry name" value="GGACT"/>
    <property type="match status" value="1"/>
</dbReference>
<dbReference type="InParanoid" id="A0A1Y2LV54"/>
<dbReference type="OMA" id="EEYVWRM"/>
<dbReference type="GO" id="GO:0003839">
    <property type="term" value="F:gamma-glutamylcyclotransferase activity"/>
    <property type="evidence" value="ECO:0007669"/>
    <property type="project" value="UniProtKB-EC"/>
</dbReference>
<gene>
    <name evidence="6" type="ORF">B5807_07279</name>
</gene>
<dbReference type="InterPro" id="IPR036568">
    <property type="entry name" value="GGCT-like_sf"/>
</dbReference>
<feature type="domain" description="Gamma-glutamylcyclotransferase AIG2-like" evidence="5">
    <location>
        <begin position="15"/>
        <end position="131"/>
    </location>
</feature>
<feature type="binding site" evidence="4">
    <location>
        <begin position="15"/>
        <end position="20"/>
    </location>
    <ligand>
        <name>substrate</name>
    </ligand>
</feature>
<dbReference type="InterPro" id="IPR009288">
    <property type="entry name" value="AIG2-like_dom"/>
</dbReference>
<feature type="binding site" evidence="4">
    <location>
        <position position="144"/>
    </location>
    <ligand>
        <name>substrate</name>
    </ligand>
</feature>
<dbReference type="AlphaFoldDB" id="A0A1Y2LV54"/>